<evidence type="ECO:0000313" key="3">
    <source>
        <dbReference type="Proteomes" id="UP001597451"/>
    </source>
</evidence>
<feature type="transmembrane region" description="Helical" evidence="1">
    <location>
        <begin position="94"/>
        <end position="120"/>
    </location>
</feature>
<dbReference type="Pfam" id="PF06570">
    <property type="entry name" value="DUF1129"/>
    <property type="match status" value="1"/>
</dbReference>
<protein>
    <submittedName>
        <fullName evidence="2">DUF1129 family protein</fullName>
    </submittedName>
</protein>
<comment type="caution">
    <text evidence="2">The sequence shown here is derived from an EMBL/GenBank/DDBJ whole genome shotgun (WGS) entry which is preliminary data.</text>
</comment>
<sequence>MEATEIIELNNEKRARLTEHNLKYYEDMLLYIRLNGNKSEQQTEEVLLEMLEHLLQAQEEGKTAEEVFGDDPKAYCKEVIQEIPKEDRKSQISLIVMVVLQFLGMFVGVAGLLGTALYYFFDLGSNVTTISVGSGIAILLIDLTLLGGFIIAVLKWLKSSTFSEKQPKKWVEFFQLWIISTVFIGLIVAIQTFMPAFGQEISIPTYYLAILGAILYFISYLIKKKKKI</sequence>
<dbReference type="Gene3D" id="1.10.1900.10">
    <property type="entry name" value="c-terminal domain of poly(a) binding protein"/>
    <property type="match status" value="1"/>
</dbReference>
<reference evidence="3" key="1">
    <citation type="journal article" date="2019" name="Int. J. Syst. Evol. Microbiol.">
        <title>The Global Catalogue of Microorganisms (GCM) 10K type strain sequencing project: providing services to taxonomists for standard genome sequencing and annotation.</title>
        <authorList>
            <consortium name="The Broad Institute Genomics Platform"/>
            <consortium name="The Broad Institute Genome Sequencing Center for Infectious Disease"/>
            <person name="Wu L."/>
            <person name="Ma J."/>
        </authorList>
    </citation>
    <scope>NUCLEOTIDE SEQUENCE [LARGE SCALE GENOMIC DNA]</scope>
    <source>
        <strain evidence="3">TISTR 1858</strain>
    </source>
</reference>
<organism evidence="2 3">
    <name type="scientific">Oceanobacillus kapialis</name>
    <dbReference type="NCBI Taxonomy" id="481353"/>
    <lineage>
        <taxon>Bacteria</taxon>
        <taxon>Bacillati</taxon>
        <taxon>Bacillota</taxon>
        <taxon>Bacilli</taxon>
        <taxon>Bacillales</taxon>
        <taxon>Bacillaceae</taxon>
        <taxon>Oceanobacillus</taxon>
    </lineage>
</organism>
<gene>
    <name evidence="2" type="ORF">ACFSUN_00285</name>
</gene>
<dbReference type="PANTHER" id="PTHR41307">
    <property type="entry name" value="MEMBRANE PROTEIN-RELATED"/>
    <property type="match status" value="1"/>
</dbReference>
<feature type="transmembrane region" description="Helical" evidence="1">
    <location>
        <begin position="132"/>
        <end position="154"/>
    </location>
</feature>
<dbReference type="RefSeq" id="WP_379559826.1">
    <property type="nucleotide sequence ID" value="NZ_JBHUMX010000001.1"/>
</dbReference>
<dbReference type="SUPFAM" id="SSF158560">
    <property type="entry name" value="BH3980-like"/>
    <property type="match status" value="1"/>
</dbReference>
<feature type="transmembrane region" description="Helical" evidence="1">
    <location>
        <begin position="203"/>
        <end position="222"/>
    </location>
</feature>
<dbReference type="Proteomes" id="UP001597451">
    <property type="component" value="Unassembled WGS sequence"/>
</dbReference>
<dbReference type="InterPro" id="IPR009214">
    <property type="entry name" value="DUF1129"/>
</dbReference>
<evidence type="ECO:0000256" key="1">
    <source>
        <dbReference type="SAM" id="Phobius"/>
    </source>
</evidence>
<accession>A0ABW5PV61</accession>
<proteinExistence type="predicted"/>
<evidence type="ECO:0000313" key="2">
    <source>
        <dbReference type="EMBL" id="MFD2627221.1"/>
    </source>
</evidence>
<keyword evidence="1" id="KW-0812">Transmembrane</keyword>
<dbReference type="PANTHER" id="PTHR41307:SF1">
    <property type="entry name" value="MEMBRANE PROTEIN"/>
    <property type="match status" value="1"/>
</dbReference>
<keyword evidence="3" id="KW-1185">Reference proteome</keyword>
<keyword evidence="1" id="KW-0472">Membrane</keyword>
<dbReference type="EMBL" id="JBHUMX010000001">
    <property type="protein sequence ID" value="MFD2627221.1"/>
    <property type="molecule type" value="Genomic_DNA"/>
</dbReference>
<name>A0ABW5PV61_9BACI</name>
<feature type="transmembrane region" description="Helical" evidence="1">
    <location>
        <begin position="174"/>
        <end position="197"/>
    </location>
</feature>
<keyword evidence="1" id="KW-1133">Transmembrane helix</keyword>